<comment type="caution">
    <text evidence="6">The sequence shown here is derived from an EMBL/GenBank/DDBJ whole genome shotgun (WGS) entry which is preliminary data.</text>
</comment>
<name>A0A8S3EEF7_9BILA</name>
<evidence type="ECO:0000256" key="4">
    <source>
        <dbReference type="RuleBase" id="RU000394"/>
    </source>
</evidence>
<keyword evidence="2 3" id="KW-0067">ATP-binding</keyword>
<dbReference type="Gene3D" id="3.40.850.10">
    <property type="entry name" value="Kinesin motor domain"/>
    <property type="match status" value="1"/>
</dbReference>
<dbReference type="PRINTS" id="PR00380">
    <property type="entry name" value="KINESINHEAVY"/>
</dbReference>
<evidence type="ECO:0000259" key="5">
    <source>
        <dbReference type="PROSITE" id="PS50067"/>
    </source>
</evidence>
<dbReference type="SUPFAM" id="SSF52540">
    <property type="entry name" value="P-loop containing nucleoside triphosphate hydrolases"/>
    <property type="match status" value="1"/>
</dbReference>
<dbReference type="PROSITE" id="PS00411">
    <property type="entry name" value="KINESIN_MOTOR_1"/>
    <property type="match status" value="1"/>
</dbReference>
<dbReference type="PANTHER" id="PTHR47117">
    <property type="entry name" value="STAR-RELATED LIPID TRANSFER PROTEIN 9"/>
    <property type="match status" value="1"/>
</dbReference>
<dbReference type="InterPro" id="IPR019821">
    <property type="entry name" value="Kinesin_motor_CS"/>
</dbReference>
<evidence type="ECO:0000256" key="1">
    <source>
        <dbReference type="ARBA" id="ARBA00022741"/>
    </source>
</evidence>
<dbReference type="InterPro" id="IPR027417">
    <property type="entry name" value="P-loop_NTPase"/>
</dbReference>
<dbReference type="GO" id="GO:0005524">
    <property type="term" value="F:ATP binding"/>
    <property type="evidence" value="ECO:0007669"/>
    <property type="project" value="UniProtKB-UniRule"/>
</dbReference>
<dbReference type="SMART" id="SM00129">
    <property type="entry name" value="KISc"/>
    <property type="match status" value="1"/>
</dbReference>
<dbReference type="EMBL" id="CAJOBH010228078">
    <property type="protein sequence ID" value="CAF5060012.1"/>
    <property type="molecule type" value="Genomic_DNA"/>
</dbReference>
<keyword evidence="4" id="KW-0493">Microtubule</keyword>
<dbReference type="GO" id="GO:0008017">
    <property type="term" value="F:microtubule binding"/>
    <property type="evidence" value="ECO:0007669"/>
    <property type="project" value="InterPro"/>
</dbReference>
<evidence type="ECO:0000256" key="2">
    <source>
        <dbReference type="ARBA" id="ARBA00022840"/>
    </source>
</evidence>
<evidence type="ECO:0000313" key="7">
    <source>
        <dbReference type="Proteomes" id="UP000681967"/>
    </source>
</evidence>
<dbReference type="InterPro" id="IPR036961">
    <property type="entry name" value="Kinesin_motor_dom_sf"/>
</dbReference>
<dbReference type="GO" id="GO:0005874">
    <property type="term" value="C:microtubule"/>
    <property type="evidence" value="ECO:0007669"/>
    <property type="project" value="UniProtKB-KW"/>
</dbReference>
<evidence type="ECO:0000313" key="6">
    <source>
        <dbReference type="EMBL" id="CAF5060012.1"/>
    </source>
</evidence>
<reference evidence="6" key="1">
    <citation type="submission" date="2021-02" db="EMBL/GenBank/DDBJ databases">
        <authorList>
            <person name="Nowell W R."/>
        </authorList>
    </citation>
    <scope>NUCLEOTIDE SEQUENCE</scope>
</reference>
<feature type="non-terminal residue" evidence="6">
    <location>
        <position position="1"/>
    </location>
</feature>
<accession>A0A8S3EEF7</accession>
<dbReference type="InterPro" id="IPR001752">
    <property type="entry name" value="Kinesin_motor_dom"/>
</dbReference>
<proteinExistence type="inferred from homology"/>
<dbReference type="Proteomes" id="UP000681967">
    <property type="component" value="Unassembled WGS sequence"/>
</dbReference>
<sequence>MTSVKVAVRVRPFNARERARQAKCIISMDQHEQTTFVRNPIDDTMKHYKYDYSYWSCDENVNNQKFAIQKQVYQDLGIEMLEHAFEGYNVCIFAYGQTGAGKSYTMMGKNESDQQGIIPRLCGELFERIISSSSKKKPHYTVEVSYMEIYCERVRDLLSPKKSQSTNVGSSHNLRVREHPIMGPYVEDLSRLLVTSYDDISRLIDEGNKARTVAATNMNETSSRSHAVFTILFSQSTYDAMTDLTAEKQSKISLVDLAGSERADATGATGDRLKEGANINKSLTTLGKVIAALAEMSSKHRKPRSEKKADFIPYRDSVLTWLLKENLGK</sequence>
<organism evidence="6 7">
    <name type="scientific">Rotaria magnacalcarata</name>
    <dbReference type="NCBI Taxonomy" id="392030"/>
    <lineage>
        <taxon>Eukaryota</taxon>
        <taxon>Metazoa</taxon>
        <taxon>Spiralia</taxon>
        <taxon>Gnathifera</taxon>
        <taxon>Rotifera</taxon>
        <taxon>Eurotatoria</taxon>
        <taxon>Bdelloidea</taxon>
        <taxon>Philodinida</taxon>
        <taxon>Philodinidae</taxon>
        <taxon>Rotaria</taxon>
    </lineage>
</organism>
<dbReference type="GO" id="GO:0003777">
    <property type="term" value="F:microtubule motor activity"/>
    <property type="evidence" value="ECO:0007669"/>
    <property type="project" value="InterPro"/>
</dbReference>
<dbReference type="PANTHER" id="PTHR47117:SF10">
    <property type="entry name" value="KINESIN-LIKE PROTEIN KIF1B"/>
    <property type="match status" value="1"/>
</dbReference>
<protein>
    <recommendedName>
        <fullName evidence="4">Kinesin-like protein</fullName>
    </recommendedName>
</protein>
<gene>
    <name evidence="6" type="ORF">BYL167_LOCUS59147</name>
</gene>
<dbReference type="PROSITE" id="PS50067">
    <property type="entry name" value="KINESIN_MOTOR_2"/>
    <property type="match status" value="1"/>
</dbReference>
<keyword evidence="3 4" id="KW-0505">Motor protein</keyword>
<dbReference type="GO" id="GO:0007018">
    <property type="term" value="P:microtubule-based movement"/>
    <property type="evidence" value="ECO:0007669"/>
    <property type="project" value="InterPro"/>
</dbReference>
<feature type="domain" description="Kinesin motor" evidence="5">
    <location>
        <begin position="3"/>
        <end position="329"/>
    </location>
</feature>
<feature type="binding site" evidence="3">
    <location>
        <begin position="96"/>
        <end position="103"/>
    </location>
    <ligand>
        <name>ATP</name>
        <dbReference type="ChEBI" id="CHEBI:30616"/>
    </ligand>
</feature>
<dbReference type="AlphaFoldDB" id="A0A8S3EEF7"/>
<evidence type="ECO:0000256" key="3">
    <source>
        <dbReference type="PROSITE-ProRule" id="PRU00283"/>
    </source>
</evidence>
<keyword evidence="1 3" id="KW-0547">Nucleotide-binding</keyword>
<comment type="similarity">
    <text evidence="3 4">Belongs to the TRAFAC class myosin-kinesin ATPase superfamily. Kinesin family.</text>
</comment>
<dbReference type="Pfam" id="PF00225">
    <property type="entry name" value="Kinesin"/>
    <property type="match status" value="1"/>
</dbReference>